<feature type="compositionally biased region" description="Polar residues" evidence="3">
    <location>
        <begin position="237"/>
        <end position="287"/>
    </location>
</feature>
<dbReference type="InterPro" id="IPR043504">
    <property type="entry name" value="Peptidase_S1_PA_chymotrypsin"/>
</dbReference>
<dbReference type="InterPro" id="IPR009003">
    <property type="entry name" value="Peptidase_S1_PA"/>
</dbReference>
<dbReference type="InterPro" id="IPR001314">
    <property type="entry name" value="Peptidase_S1A"/>
</dbReference>
<dbReference type="AlphaFoldDB" id="A0A9J6DQA8"/>
<dbReference type="SMART" id="SM00020">
    <property type="entry name" value="Tryp_SPc"/>
    <property type="match status" value="1"/>
</dbReference>
<reference evidence="6" key="1">
    <citation type="journal article" date="2020" name="Cell">
        <title>Large-Scale Comparative Analyses of Tick Genomes Elucidate Their Genetic Diversity and Vector Capacities.</title>
        <authorList>
            <consortium name="Tick Genome and Microbiome Consortium (TIGMIC)"/>
            <person name="Jia N."/>
            <person name="Wang J."/>
            <person name="Shi W."/>
            <person name="Du L."/>
            <person name="Sun Y."/>
            <person name="Zhan W."/>
            <person name="Jiang J.F."/>
            <person name="Wang Q."/>
            <person name="Zhang B."/>
            <person name="Ji P."/>
            <person name="Bell-Sakyi L."/>
            <person name="Cui X.M."/>
            <person name="Yuan T.T."/>
            <person name="Jiang B.G."/>
            <person name="Yang W.F."/>
            <person name="Lam T.T."/>
            <person name="Chang Q.C."/>
            <person name="Ding S.J."/>
            <person name="Wang X.J."/>
            <person name="Zhu J.G."/>
            <person name="Ruan X.D."/>
            <person name="Zhao L."/>
            <person name="Wei J.T."/>
            <person name="Ye R.Z."/>
            <person name="Que T.C."/>
            <person name="Du C.H."/>
            <person name="Zhou Y.H."/>
            <person name="Cheng J.X."/>
            <person name="Dai P.F."/>
            <person name="Guo W.B."/>
            <person name="Han X.H."/>
            <person name="Huang E.J."/>
            <person name="Li L.F."/>
            <person name="Wei W."/>
            <person name="Gao Y.C."/>
            <person name="Liu J.Z."/>
            <person name="Shao H.Z."/>
            <person name="Wang X."/>
            <person name="Wang C.C."/>
            <person name="Yang T.C."/>
            <person name="Huo Q.B."/>
            <person name="Li W."/>
            <person name="Chen H.Y."/>
            <person name="Chen S.E."/>
            <person name="Zhou L.G."/>
            <person name="Ni X.B."/>
            <person name="Tian J.H."/>
            <person name="Sheng Y."/>
            <person name="Liu T."/>
            <person name="Pan Y.S."/>
            <person name="Xia L.Y."/>
            <person name="Li J."/>
            <person name="Zhao F."/>
            <person name="Cao W.C."/>
        </authorList>
    </citation>
    <scope>NUCLEOTIDE SEQUENCE</scope>
    <source>
        <strain evidence="6">Rmic-2018</strain>
    </source>
</reference>
<dbReference type="InterPro" id="IPR033116">
    <property type="entry name" value="TRYPSIN_SER"/>
</dbReference>
<dbReference type="Proteomes" id="UP000821866">
    <property type="component" value="Chromosome 6"/>
</dbReference>
<evidence type="ECO:0000313" key="7">
    <source>
        <dbReference type="Proteomes" id="UP000821866"/>
    </source>
</evidence>
<dbReference type="Pfam" id="PF00089">
    <property type="entry name" value="Trypsin"/>
    <property type="match status" value="1"/>
</dbReference>
<feature type="region of interest" description="Disordered" evidence="3">
    <location>
        <begin position="347"/>
        <end position="370"/>
    </location>
</feature>
<comment type="similarity">
    <text evidence="2">Belongs to the peptidase S1 family. CLIP subfamily.</text>
</comment>
<dbReference type="PANTHER" id="PTHR24252">
    <property type="entry name" value="ACROSIN-RELATED"/>
    <property type="match status" value="1"/>
</dbReference>
<keyword evidence="1" id="KW-1015">Disulfide bond</keyword>
<dbReference type="PANTHER" id="PTHR24252:SF10">
    <property type="entry name" value="SERINE PROTEASE 56"/>
    <property type="match status" value="1"/>
</dbReference>
<organism evidence="6 7">
    <name type="scientific">Rhipicephalus microplus</name>
    <name type="common">Cattle tick</name>
    <name type="synonym">Boophilus microplus</name>
    <dbReference type="NCBI Taxonomy" id="6941"/>
    <lineage>
        <taxon>Eukaryota</taxon>
        <taxon>Metazoa</taxon>
        <taxon>Ecdysozoa</taxon>
        <taxon>Arthropoda</taxon>
        <taxon>Chelicerata</taxon>
        <taxon>Arachnida</taxon>
        <taxon>Acari</taxon>
        <taxon>Parasitiformes</taxon>
        <taxon>Ixodida</taxon>
        <taxon>Ixodoidea</taxon>
        <taxon>Ixodidae</taxon>
        <taxon>Rhipicephalinae</taxon>
        <taxon>Rhipicephalus</taxon>
        <taxon>Boophilus</taxon>
    </lineage>
</organism>
<name>A0A9J6DQA8_RHIMP</name>
<feature type="region of interest" description="Disordered" evidence="3">
    <location>
        <begin position="89"/>
        <end position="136"/>
    </location>
</feature>
<dbReference type="CDD" id="cd00190">
    <property type="entry name" value="Tryp_SPc"/>
    <property type="match status" value="1"/>
</dbReference>
<sequence length="678" mass="73192">MRSGLATLLAVASLHTWTALSLRVLDHRLFGATRTIKLKPCQNRVTGQEGTCMFAWDCFSAGGTHLTYCTDSFYTGSCCKLPPGVVVQPHDQPSEPTNSIDSAPYEGEDDDYKKKTKRPPTSTPKTTLQMSSKTTQPVTYAVTTPGPTPVPATTGPTPFVSLSTFTPGLITWRPHETTLPFVSDEPPSTVPNDYGSSISVRDATTLPTTTTEKQTAPAAVTTTQIPIVASTFLDPGETTTGPPKESSTLTATKVTTEQPVETTSGVTETAGYDTTSQDYTKSTQAPVTSTQALGTDTTTAQTTTQRPFTSTVQSHTWIVNERETTMAIPQSVPTEQTWVVVDEADASGQQTTTPTQVEATGQPSSTSSVMDWSTVTDTVTSISWVDMTELSTTQKPPPDVADTSPLPSKPPPEKPVLPTTTNPVATTLDSTTIALTTEADFVTVRTDPSEVPSLELYAAGHGQWQVPGLWEANRRNLLNGPGCVSPTDILLRLGEYDLKSEHEPLAHVERRVQIVATHPRFDASTFEYDLALLRLYEPVPFQDNVIPVCVPDTNDTFVGRSAVVTGWGRLYEDGPLPNIMQKVSVPIITNKECESMYRKAGFIEDIPNIFICAGLAKGGKDSCEGDSGGPLVLKDLKTGQWSLIGIISWGIGCALPNQPGVYTRITHFADWIRQIIVF</sequence>
<dbReference type="PROSITE" id="PS00135">
    <property type="entry name" value="TRYPSIN_SER"/>
    <property type="match status" value="1"/>
</dbReference>
<keyword evidence="7" id="KW-1185">Reference proteome</keyword>
<feature type="compositionally biased region" description="Low complexity" evidence="3">
    <location>
        <begin position="288"/>
        <end position="308"/>
    </location>
</feature>
<reference evidence="6" key="2">
    <citation type="submission" date="2021-09" db="EMBL/GenBank/DDBJ databases">
        <authorList>
            <person name="Jia N."/>
            <person name="Wang J."/>
            <person name="Shi W."/>
            <person name="Du L."/>
            <person name="Sun Y."/>
            <person name="Zhan W."/>
            <person name="Jiang J."/>
            <person name="Wang Q."/>
            <person name="Zhang B."/>
            <person name="Ji P."/>
            <person name="Sakyi L.B."/>
            <person name="Cui X."/>
            <person name="Yuan T."/>
            <person name="Jiang B."/>
            <person name="Yang W."/>
            <person name="Lam T.T.-Y."/>
            <person name="Chang Q."/>
            <person name="Ding S."/>
            <person name="Wang X."/>
            <person name="Zhu J."/>
            <person name="Ruan X."/>
            <person name="Zhao L."/>
            <person name="Wei J."/>
            <person name="Que T."/>
            <person name="Du C."/>
            <person name="Cheng J."/>
            <person name="Dai P."/>
            <person name="Han X."/>
            <person name="Huang E."/>
            <person name="Gao Y."/>
            <person name="Liu J."/>
            <person name="Shao H."/>
            <person name="Ye R."/>
            <person name="Li L."/>
            <person name="Wei W."/>
            <person name="Wang X."/>
            <person name="Wang C."/>
            <person name="Huo Q."/>
            <person name="Li W."/>
            <person name="Guo W."/>
            <person name="Chen H."/>
            <person name="Chen S."/>
            <person name="Zhou L."/>
            <person name="Zhou L."/>
            <person name="Ni X."/>
            <person name="Tian J."/>
            <person name="Zhou Y."/>
            <person name="Sheng Y."/>
            <person name="Liu T."/>
            <person name="Pan Y."/>
            <person name="Xia L."/>
            <person name="Li J."/>
            <person name="Zhao F."/>
            <person name="Cao W."/>
        </authorList>
    </citation>
    <scope>NUCLEOTIDE SEQUENCE</scope>
    <source>
        <strain evidence="6">Rmic-2018</strain>
        <tissue evidence="6">Larvae</tissue>
    </source>
</reference>
<dbReference type="GO" id="GO:0006508">
    <property type="term" value="P:proteolysis"/>
    <property type="evidence" value="ECO:0007669"/>
    <property type="project" value="InterPro"/>
</dbReference>
<dbReference type="EMBL" id="JABSTU010000008">
    <property type="protein sequence ID" value="KAH8024040.1"/>
    <property type="molecule type" value="Genomic_DNA"/>
</dbReference>
<dbReference type="GO" id="GO:0004252">
    <property type="term" value="F:serine-type endopeptidase activity"/>
    <property type="evidence" value="ECO:0007669"/>
    <property type="project" value="InterPro"/>
</dbReference>
<dbReference type="VEuPathDB" id="VectorBase:LOC119172854"/>
<evidence type="ECO:0000256" key="4">
    <source>
        <dbReference type="SAM" id="SignalP"/>
    </source>
</evidence>
<dbReference type="InterPro" id="IPR001254">
    <property type="entry name" value="Trypsin_dom"/>
</dbReference>
<gene>
    <name evidence="6" type="ORF">HPB51_020798</name>
</gene>
<dbReference type="FunFam" id="2.40.10.10:FF:000002">
    <property type="entry name" value="Transmembrane protease serine"/>
    <property type="match status" value="1"/>
</dbReference>
<feature type="domain" description="Peptidase S1" evidence="5">
    <location>
        <begin position="469"/>
        <end position="677"/>
    </location>
</feature>
<evidence type="ECO:0000256" key="1">
    <source>
        <dbReference type="ARBA" id="ARBA00023157"/>
    </source>
</evidence>
<dbReference type="Gene3D" id="2.40.10.10">
    <property type="entry name" value="Trypsin-like serine proteases"/>
    <property type="match status" value="1"/>
</dbReference>
<comment type="caution">
    <text evidence="6">The sequence shown here is derived from an EMBL/GenBank/DDBJ whole genome shotgun (WGS) entry which is preliminary data.</text>
</comment>
<protein>
    <recommendedName>
        <fullName evidence="5">Peptidase S1 domain-containing protein</fullName>
    </recommendedName>
</protein>
<feature type="signal peptide" evidence="4">
    <location>
        <begin position="1"/>
        <end position="21"/>
    </location>
</feature>
<evidence type="ECO:0000256" key="2">
    <source>
        <dbReference type="ARBA" id="ARBA00024195"/>
    </source>
</evidence>
<evidence type="ECO:0000313" key="6">
    <source>
        <dbReference type="EMBL" id="KAH8024040.1"/>
    </source>
</evidence>
<proteinExistence type="inferred from homology"/>
<dbReference type="PROSITE" id="PS50240">
    <property type="entry name" value="TRYPSIN_DOM"/>
    <property type="match status" value="1"/>
</dbReference>
<feature type="region of interest" description="Disordered" evidence="3">
    <location>
        <begin position="389"/>
        <end position="423"/>
    </location>
</feature>
<accession>A0A9J6DQA8</accession>
<dbReference type="SUPFAM" id="SSF50494">
    <property type="entry name" value="Trypsin-like serine proteases"/>
    <property type="match status" value="1"/>
</dbReference>
<dbReference type="PRINTS" id="PR00722">
    <property type="entry name" value="CHYMOTRYPSIN"/>
</dbReference>
<feature type="compositionally biased region" description="Polar residues" evidence="3">
    <location>
        <begin position="190"/>
        <end position="199"/>
    </location>
</feature>
<feature type="region of interest" description="Disordered" evidence="3">
    <location>
        <begin position="233"/>
        <end position="308"/>
    </location>
</feature>
<keyword evidence="4" id="KW-0732">Signal</keyword>
<evidence type="ECO:0000259" key="5">
    <source>
        <dbReference type="PROSITE" id="PS50240"/>
    </source>
</evidence>
<feature type="chain" id="PRO_5039929803" description="Peptidase S1 domain-containing protein" evidence="4">
    <location>
        <begin position="22"/>
        <end position="678"/>
    </location>
</feature>
<feature type="region of interest" description="Disordered" evidence="3">
    <location>
        <begin position="178"/>
        <end position="199"/>
    </location>
</feature>
<evidence type="ECO:0000256" key="3">
    <source>
        <dbReference type="SAM" id="MobiDB-lite"/>
    </source>
</evidence>